<evidence type="ECO:0000256" key="4">
    <source>
        <dbReference type="RuleBase" id="RU361235"/>
    </source>
</evidence>
<feature type="signal peptide" evidence="4">
    <location>
        <begin position="1"/>
        <end position="23"/>
    </location>
</feature>
<evidence type="ECO:0000256" key="2">
    <source>
        <dbReference type="ARBA" id="ARBA00022801"/>
    </source>
</evidence>
<keyword evidence="3" id="KW-1015">Disulfide bond</keyword>
<evidence type="ECO:0000256" key="3">
    <source>
        <dbReference type="ARBA" id="ARBA00023157"/>
    </source>
</evidence>
<dbReference type="PROSITE" id="PS51257">
    <property type="entry name" value="PROKAR_LIPOPROTEIN"/>
    <property type="match status" value="1"/>
</dbReference>
<evidence type="ECO:0000313" key="6">
    <source>
        <dbReference type="EMBL" id="KAG7468442.1"/>
    </source>
</evidence>
<dbReference type="InterPro" id="IPR019819">
    <property type="entry name" value="Carboxylesterase_B_CS"/>
</dbReference>
<dbReference type="Proteomes" id="UP001046870">
    <property type="component" value="Chromosome 11"/>
</dbReference>
<reference evidence="6" key="1">
    <citation type="submission" date="2021-01" db="EMBL/GenBank/DDBJ databases">
        <authorList>
            <person name="Zahm M."/>
            <person name="Roques C."/>
            <person name="Cabau C."/>
            <person name="Klopp C."/>
            <person name="Donnadieu C."/>
            <person name="Jouanno E."/>
            <person name="Lampietro C."/>
            <person name="Louis A."/>
            <person name="Herpin A."/>
            <person name="Echchiki A."/>
            <person name="Berthelot C."/>
            <person name="Parey E."/>
            <person name="Roest-Crollius H."/>
            <person name="Braasch I."/>
            <person name="Postlethwait J."/>
            <person name="Bobe J."/>
            <person name="Montfort J."/>
            <person name="Bouchez O."/>
            <person name="Begum T."/>
            <person name="Mejri S."/>
            <person name="Adams A."/>
            <person name="Chen W.-J."/>
            <person name="Guiguen Y."/>
        </authorList>
    </citation>
    <scope>NUCLEOTIDE SEQUENCE</scope>
    <source>
        <strain evidence="6">YG-15Mar2019-1</strain>
        <tissue evidence="6">Brain</tissue>
    </source>
</reference>
<gene>
    <name evidence="6" type="ORF">MATL_G00143020</name>
</gene>
<proteinExistence type="inferred from homology"/>
<keyword evidence="7" id="KW-1185">Reference proteome</keyword>
<dbReference type="OrthoDB" id="3200163at2759"/>
<accession>A0A9D3T9N2</accession>
<evidence type="ECO:0000256" key="1">
    <source>
        <dbReference type="ARBA" id="ARBA00005964"/>
    </source>
</evidence>
<protein>
    <recommendedName>
        <fullName evidence="4">Carboxylic ester hydrolase</fullName>
        <ecNumber evidence="4">3.1.1.-</ecNumber>
    </recommendedName>
</protein>
<evidence type="ECO:0000313" key="7">
    <source>
        <dbReference type="Proteomes" id="UP001046870"/>
    </source>
</evidence>
<dbReference type="PROSITE" id="PS00122">
    <property type="entry name" value="CARBOXYLESTERASE_B_1"/>
    <property type="match status" value="1"/>
</dbReference>
<comment type="caution">
    <text evidence="6">The sequence shown here is derived from an EMBL/GenBank/DDBJ whole genome shotgun (WGS) entry which is preliminary data.</text>
</comment>
<dbReference type="InterPro" id="IPR002018">
    <property type="entry name" value="CarbesteraseB"/>
</dbReference>
<dbReference type="EMBL" id="JAFDVH010000011">
    <property type="protein sequence ID" value="KAG7468442.1"/>
    <property type="molecule type" value="Genomic_DNA"/>
</dbReference>
<dbReference type="AlphaFoldDB" id="A0A9D3T9N2"/>
<dbReference type="Gene3D" id="3.40.50.1820">
    <property type="entry name" value="alpha/beta hydrolase"/>
    <property type="match status" value="1"/>
</dbReference>
<feature type="domain" description="Carboxylesterase type B" evidence="5">
    <location>
        <begin position="26"/>
        <end position="534"/>
    </location>
</feature>
<comment type="similarity">
    <text evidence="1 4">Belongs to the type-B carboxylesterase/lipase family.</text>
</comment>
<evidence type="ECO:0000259" key="5">
    <source>
        <dbReference type="Pfam" id="PF00135"/>
    </source>
</evidence>
<dbReference type="Pfam" id="PF00135">
    <property type="entry name" value="COesterase"/>
    <property type="match status" value="1"/>
</dbReference>
<dbReference type="InterPro" id="IPR019826">
    <property type="entry name" value="Carboxylesterase_B_AS"/>
</dbReference>
<sequence>MELVRSVLLSTCMLTACFRAAQADESPVVSVRNGSLLGDYVRVKGTDQVVQRYLGVPYARPPVGTLRLAPPQPALPWEGVRDARTQPKMCIQNPEFLTYTSELLGFNHTIPDLSEDCLYLNIYAPAKPSAGEKAAVMVWIHGGGLVMGGAAQYDGASLAAYQGVVVVIVQYRLGILGFLSTGDEHAKGNWGFLDQIAALQWVQENIESFGGDPKSVTIFGESAGGISVSMLVLSPLTAGLFHKVIPQSGVATLSSYSTSDPLPQMKVLANLTDCDRSTTEELVQCMRQRTEEELINATIRMKTFLGAVVDGEFLKRPVEDIFKSKDFLKVPVLLGMTNHEFGWILPRTFVPAGWEKGMDKQTVMYMMKMYFPTLATDTHELIAEEYLRDAQTPQAIRDAFTEMMGDLFMALPILRAARYHRDAGVPVYLYEYQHRPQVHHNRPDFVKADHADEVGFVFGACFWDGHIKVTGPISKEEDELCKTMMAYWANFARTGSPNGAGLVRWPPYGETEEYLKLDLQQTVGQKLKQERVHFMTVTLPEKLAAQQTP</sequence>
<dbReference type="PANTHER" id="PTHR11559">
    <property type="entry name" value="CARBOXYLESTERASE"/>
    <property type="match status" value="1"/>
</dbReference>
<feature type="chain" id="PRO_5039744889" description="Carboxylic ester hydrolase" evidence="4">
    <location>
        <begin position="24"/>
        <end position="549"/>
    </location>
</feature>
<organism evidence="6 7">
    <name type="scientific">Megalops atlanticus</name>
    <name type="common">Tarpon</name>
    <name type="synonym">Clupea gigantea</name>
    <dbReference type="NCBI Taxonomy" id="7932"/>
    <lineage>
        <taxon>Eukaryota</taxon>
        <taxon>Metazoa</taxon>
        <taxon>Chordata</taxon>
        <taxon>Craniata</taxon>
        <taxon>Vertebrata</taxon>
        <taxon>Euteleostomi</taxon>
        <taxon>Actinopterygii</taxon>
        <taxon>Neopterygii</taxon>
        <taxon>Teleostei</taxon>
        <taxon>Elopiformes</taxon>
        <taxon>Megalopidae</taxon>
        <taxon>Megalops</taxon>
    </lineage>
</organism>
<dbReference type="GO" id="GO:0016787">
    <property type="term" value="F:hydrolase activity"/>
    <property type="evidence" value="ECO:0007669"/>
    <property type="project" value="UniProtKB-KW"/>
</dbReference>
<keyword evidence="2 4" id="KW-0378">Hydrolase</keyword>
<dbReference type="PROSITE" id="PS00941">
    <property type="entry name" value="CARBOXYLESTERASE_B_2"/>
    <property type="match status" value="1"/>
</dbReference>
<dbReference type="CDD" id="cd00312">
    <property type="entry name" value="Esterase_lipase"/>
    <property type="match status" value="1"/>
</dbReference>
<name>A0A9D3T9N2_MEGAT</name>
<dbReference type="InterPro" id="IPR029058">
    <property type="entry name" value="AB_hydrolase_fold"/>
</dbReference>
<dbReference type="EC" id="3.1.1.-" evidence="4"/>
<dbReference type="SUPFAM" id="SSF53474">
    <property type="entry name" value="alpha/beta-Hydrolases"/>
    <property type="match status" value="1"/>
</dbReference>
<dbReference type="FunFam" id="3.40.50.1820:FF:000011">
    <property type="entry name" value="Carboxylic ester hydrolase"/>
    <property type="match status" value="1"/>
</dbReference>
<dbReference type="InterPro" id="IPR050309">
    <property type="entry name" value="Type-B_Carboxylest/Lipase"/>
</dbReference>
<keyword evidence="4" id="KW-0732">Signal</keyword>